<protein>
    <submittedName>
        <fullName evidence="6">2-dehydro-3-deoxy-phosphogluconate aldolase</fullName>
    </submittedName>
</protein>
<dbReference type="GO" id="GO:0016829">
    <property type="term" value="F:lyase activity"/>
    <property type="evidence" value="ECO:0007669"/>
    <property type="project" value="UniProtKB-KW"/>
</dbReference>
<sequence>MKDGVKMDNYLKQIYDSKIIAIVRGIEKEKGLKVVEALAEGGIRCVEVTFNTNNAVEIIKDIKKEFGNEILIGAGTVLDVENAKRAIDAGAKFVLSPSLHEDVIKYCKQNNVISVPGAFTATEVVMADKWGADIVKIFPAGALGIQYIKMLRGPLDDVKLMPVGGIGLDNIKEFLECGSIAVGVGGSLVNKKFIENNQYDKLKELAQEYTKTVESIEI</sequence>
<evidence type="ECO:0000256" key="4">
    <source>
        <dbReference type="ARBA" id="ARBA00023239"/>
    </source>
</evidence>
<dbReference type="InterPro" id="IPR000887">
    <property type="entry name" value="Aldlse_KDPG_KHG"/>
</dbReference>
<keyword evidence="4" id="KW-0456">Lyase</keyword>
<organism evidence="6 7">
    <name type="scientific">Vallitalea longa</name>
    <dbReference type="NCBI Taxonomy" id="2936439"/>
    <lineage>
        <taxon>Bacteria</taxon>
        <taxon>Bacillati</taxon>
        <taxon>Bacillota</taxon>
        <taxon>Clostridia</taxon>
        <taxon>Lachnospirales</taxon>
        <taxon>Vallitaleaceae</taxon>
        <taxon>Vallitalea</taxon>
    </lineage>
</organism>
<dbReference type="AlphaFoldDB" id="A0A9W6DE31"/>
<evidence type="ECO:0000256" key="5">
    <source>
        <dbReference type="ARBA" id="ARBA00023277"/>
    </source>
</evidence>
<reference evidence="6" key="1">
    <citation type="submission" date="2022-06" db="EMBL/GenBank/DDBJ databases">
        <title>Vallitalea longa sp. nov., an anaerobic bacterium isolated from marine sediment.</title>
        <authorList>
            <person name="Hirano S."/>
            <person name="Terahara T."/>
            <person name="Mori K."/>
            <person name="Hamada M."/>
            <person name="Matsumoto R."/>
            <person name="Kobayashi T."/>
        </authorList>
    </citation>
    <scope>NUCLEOTIDE SEQUENCE</scope>
    <source>
        <strain evidence="6">SH18-1</strain>
    </source>
</reference>
<dbReference type="SUPFAM" id="SSF51569">
    <property type="entry name" value="Aldolase"/>
    <property type="match status" value="1"/>
</dbReference>
<dbReference type="Gene3D" id="3.20.20.70">
    <property type="entry name" value="Aldolase class I"/>
    <property type="match status" value="1"/>
</dbReference>
<dbReference type="Pfam" id="PF01081">
    <property type="entry name" value="Aldolase"/>
    <property type="match status" value="1"/>
</dbReference>
<comment type="subunit">
    <text evidence="3">Homotrimer.</text>
</comment>
<proteinExistence type="inferred from homology"/>
<name>A0A9W6DE31_9FIRM</name>
<keyword evidence="5" id="KW-0119">Carbohydrate metabolism</keyword>
<comment type="similarity">
    <text evidence="2">Belongs to the KHG/KDPG aldolase family.</text>
</comment>
<gene>
    <name evidence="6" type="ORF">SH1V18_21660</name>
</gene>
<evidence type="ECO:0000256" key="2">
    <source>
        <dbReference type="ARBA" id="ARBA00006906"/>
    </source>
</evidence>
<comment type="caution">
    <text evidence="6">The sequence shown here is derived from an EMBL/GenBank/DDBJ whole genome shotgun (WGS) entry which is preliminary data.</text>
</comment>
<dbReference type="NCBIfam" id="TIGR01182">
    <property type="entry name" value="eda"/>
    <property type="match status" value="1"/>
</dbReference>
<comment type="pathway">
    <text evidence="1">Carbohydrate acid metabolism.</text>
</comment>
<keyword evidence="7" id="KW-1185">Reference proteome</keyword>
<evidence type="ECO:0000313" key="6">
    <source>
        <dbReference type="EMBL" id="GKX29686.1"/>
    </source>
</evidence>
<dbReference type="PANTHER" id="PTHR30246">
    <property type="entry name" value="2-KETO-3-DEOXY-6-PHOSPHOGLUCONATE ALDOLASE"/>
    <property type="match status" value="1"/>
</dbReference>
<dbReference type="Proteomes" id="UP001144256">
    <property type="component" value="Unassembled WGS sequence"/>
</dbReference>
<dbReference type="CDD" id="cd00452">
    <property type="entry name" value="KDPG_aldolase"/>
    <property type="match status" value="1"/>
</dbReference>
<dbReference type="PANTHER" id="PTHR30246:SF1">
    <property type="entry name" value="2-DEHYDRO-3-DEOXY-6-PHOSPHOGALACTONATE ALDOLASE-RELATED"/>
    <property type="match status" value="1"/>
</dbReference>
<evidence type="ECO:0000256" key="1">
    <source>
        <dbReference type="ARBA" id="ARBA00004761"/>
    </source>
</evidence>
<dbReference type="EMBL" id="BRLB01000005">
    <property type="protein sequence ID" value="GKX29686.1"/>
    <property type="molecule type" value="Genomic_DNA"/>
</dbReference>
<dbReference type="InterPro" id="IPR013785">
    <property type="entry name" value="Aldolase_TIM"/>
</dbReference>
<evidence type="ECO:0000256" key="3">
    <source>
        <dbReference type="ARBA" id="ARBA00011233"/>
    </source>
</evidence>
<evidence type="ECO:0000313" key="7">
    <source>
        <dbReference type="Proteomes" id="UP001144256"/>
    </source>
</evidence>
<accession>A0A9W6DE31</accession>